<accession>A0A9J7CUJ1</accession>
<dbReference type="InterPro" id="IPR024858">
    <property type="entry name" value="GOLGA"/>
</dbReference>
<dbReference type="PANTHER" id="PTHR10881">
    <property type="entry name" value="GOLGIN SUBFAMILY A MEMBER-RELATED"/>
    <property type="match status" value="1"/>
</dbReference>
<dbReference type="Proteomes" id="UP001652621">
    <property type="component" value="Unplaced"/>
</dbReference>
<evidence type="ECO:0000259" key="4">
    <source>
        <dbReference type="Pfam" id="PF15070"/>
    </source>
</evidence>
<protein>
    <submittedName>
        <fullName evidence="6">Golgin subfamily A member 2</fullName>
    </submittedName>
</protein>
<sequence>MPEESKESKAKKLAAARKKLREYQQRGNAEPIPQNVESVSNSGHVSSNISERSESDLHLNGTNLELDVSQISKAQNDDVSSKTELESVNYFANAPQEDTSKSFPISLPSSHIDEPTLADGTQNINAIQVLISEKAQLTSELNRYRTTCREKDLELEELRVQYGNVTRRVDDLQEHLKDTQKQLEQHRMQNAELQHKLAQTRALNEDQSSHLLELQQQMQLREERLKALDNEHKEKCNELELAQLKIRQLSDESNITKDNRVETLTQTQFMYEQQIRDLQAMVQQLTQDKEQANTQYQTYVQQLNAQVNQLNERNSELMEESSKLREREKQMVDHVQQLEREIQKNISRQSEIKEEKSMGSSEEVTNNQQLQELQDRIQEYETERYEFQLKIKSQEDRLLTLQNEYEQKKQDVEELREQLENVTAEQPDKTKLLAAMESDKIAASRALSQNVELKKQMDELELRFVQLTNDKADLMNRLDSEQFSNREMRSNYSAMEQRLQELDERFKFKDEEMIRLSHENEELKKKLGLSEETGRRSRAANDHEHYHEDGQHEHDHNHEHHHEDHHHHNEHHHEAHHHHHEHEHHHDQNGHDHCHNDQEQQNCNDGGSEVHDEHDSHKHSHDNENKGTHVPANECNSQMDVCEEATEIVQRPVTPKMSTASKPKTPHIATEEAVEKLQLRFTQLMGQVADLTEEKQRLEHLVMQLQSETETIGEYIALYQTQRRILKQREYEKAAQTALLQEERQQMRERLTMLNNLVNSLGMEIPLTQQQHQLHQQLNEALAESATQDGHVEKDCPPEDPLLTPANSITETTNDNCKSSPEPHIKNLNSLESQQILHKIQDIITEIKENTKELPSVQHSVDHLNCCSGKFEVV</sequence>
<keyword evidence="5" id="KW-1185">Reference proteome</keyword>
<feature type="region of interest" description="Disordered" evidence="3">
    <location>
        <begin position="525"/>
        <end position="633"/>
    </location>
</feature>
<feature type="compositionally biased region" description="Basic and acidic residues" evidence="3">
    <location>
        <begin position="608"/>
        <end position="627"/>
    </location>
</feature>
<evidence type="ECO:0000256" key="1">
    <source>
        <dbReference type="ARBA" id="ARBA00023054"/>
    </source>
</evidence>
<dbReference type="OrthoDB" id="5978643at2759"/>
<evidence type="ECO:0000256" key="3">
    <source>
        <dbReference type="SAM" id="MobiDB-lite"/>
    </source>
</evidence>
<feature type="compositionally biased region" description="Basic and acidic residues" evidence="3">
    <location>
        <begin position="1"/>
        <end position="10"/>
    </location>
</feature>
<feature type="domain" description="Golgin subfamily A conserved" evidence="4">
    <location>
        <begin position="645"/>
        <end position="761"/>
    </location>
</feature>
<keyword evidence="1 2" id="KW-0175">Coiled coil</keyword>
<feature type="compositionally biased region" description="Basic and acidic residues" evidence="3">
    <location>
        <begin position="525"/>
        <end position="562"/>
    </location>
</feature>
<proteinExistence type="predicted"/>
<dbReference type="RefSeq" id="XP_005185281.2">
    <property type="nucleotide sequence ID" value="XM_005185224.4"/>
</dbReference>
<dbReference type="STRING" id="7370.A0A1I8M1L0"/>
<reference evidence="6" key="1">
    <citation type="submission" date="2025-08" db="UniProtKB">
        <authorList>
            <consortium name="RefSeq"/>
        </authorList>
    </citation>
    <scope>IDENTIFICATION</scope>
    <source>
        <strain evidence="6">Aabys</strain>
        <tissue evidence="6">Whole body</tissue>
    </source>
</reference>
<evidence type="ECO:0000256" key="2">
    <source>
        <dbReference type="SAM" id="Coils"/>
    </source>
</evidence>
<dbReference type="VEuPathDB" id="VectorBase:MDOA000308"/>
<feature type="compositionally biased region" description="Basic and acidic residues" evidence="3">
    <location>
        <begin position="584"/>
        <end position="598"/>
    </location>
</feature>
<dbReference type="PANTHER" id="PTHR10881:SF46">
    <property type="entry name" value="GOLGIN SUBFAMILY A MEMBER 2"/>
    <property type="match status" value="1"/>
</dbReference>
<dbReference type="GeneID" id="101901200"/>
<dbReference type="eggNOG" id="KOG4725">
    <property type="taxonomic scope" value="Eukaryota"/>
</dbReference>
<feature type="compositionally biased region" description="Basic residues" evidence="3">
    <location>
        <begin position="11"/>
        <end position="20"/>
    </location>
</feature>
<evidence type="ECO:0000313" key="5">
    <source>
        <dbReference type="Proteomes" id="UP001652621"/>
    </source>
</evidence>
<feature type="compositionally biased region" description="Polar residues" evidence="3">
    <location>
        <begin position="35"/>
        <end position="50"/>
    </location>
</feature>
<evidence type="ECO:0000313" key="6">
    <source>
        <dbReference type="RefSeq" id="XP_005185281.2"/>
    </source>
</evidence>
<gene>
    <name evidence="6" type="primary">LOC101901200</name>
</gene>
<feature type="domain" description="Golgin subfamily A conserved" evidence="4">
    <location>
        <begin position="284"/>
        <end position="630"/>
    </location>
</feature>
<organism evidence="5 6">
    <name type="scientific">Musca domestica</name>
    <name type="common">House fly</name>
    <dbReference type="NCBI Taxonomy" id="7370"/>
    <lineage>
        <taxon>Eukaryota</taxon>
        <taxon>Metazoa</taxon>
        <taxon>Ecdysozoa</taxon>
        <taxon>Arthropoda</taxon>
        <taxon>Hexapoda</taxon>
        <taxon>Insecta</taxon>
        <taxon>Pterygota</taxon>
        <taxon>Neoptera</taxon>
        <taxon>Endopterygota</taxon>
        <taxon>Diptera</taxon>
        <taxon>Brachycera</taxon>
        <taxon>Muscomorpha</taxon>
        <taxon>Muscoidea</taxon>
        <taxon>Muscidae</taxon>
        <taxon>Musca</taxon>
    </lineage>
</organism>
<feature type="compositionally biased region" description="Basic residues" evidence="3">
    <location>
        <begin position="563"/>
        <end position="583"/>
    </location>
</feature>
<dbReference type="VEuPathDB" id="VectorBase:MDOMA2_007251"/>
<name>A0A9J7CUJ1_MUSDO</name>
<dbReference type="Pfam" id="PF15070">
    <property type="entry name" value="GOLGA2L5"/>
    <property type="match status" value="2"/>
</dbReference>
<feature type="coiled-coil region" evidence="2">
    <location>
        <begin position="674"/>
        <end position="708"/>
    </location>
</feature>
<feature type="region of interest" description="Disordered" evidence="3">
    <location>
        <begin position="1"/>
        <end position="56"/>
    </location>
</feature>
<dbReference type="InterPro" id="IPR043976">
    <property type="entry name" value="GOLGA_cons_dom"/>
</dbReference>